<feature type="transmembrane region" description="Helical" evidence="10">
    <location>
        <begin position="168"/>
        <end position="189"/>
    </location>
</feature>
<dbReference type="InterPro" id="IPR036259">
    <property type="entry name" value="MFS_trans_sf"/>
</dbReference>
<evidence type="ECO:0000256" key="9">
    <source>
        <dbReference type="RuleBase" id="RU000487"/>
    </source>
</evidence>
<evidence type="ECO:0000313" key="11">
    <source>
        <dbReference type="EMBL" id="POM81672.1"/>
    </source>
</evidence>
<dbReference type="InterPro" id="IPR004001">
    <property type="entry name" value="Actin_CS"/>
</dbReference>
<feature type="transmembrane region" description="Helical" evidence="10">
    <location>
        <begin position="109"/>
        <end position="127"/>
    </location>
</feature>
<keyword evidence="5 10" id="KW-1133">Transmembrane helix</keyword>
<evidence type="ECO:0000256" key="1">
    <source>
        <dbReference type="ARBA" id="ARBA00004141"/>
    </source>
</evidence>
<dbReference type="Gene3D" id="3.90.640.10">
    <property type="entry name" value="Actin, Chain A, domain 4"/>
    <property type="match status" value="1"/>
</dbReference>
<dbReference type="PROSITE" id="PS00432">
    <property type="entry name" value="ACTINS_2"/>
    <property type="match status" value="1"/>
</dbReference>
<dbReference type="Pfam" id="PF00022">
    <property type="entry name" value="Actin"/>
    <property type="match status" value="2"/>
</dbReference>
<dbReference type="InterPro" id="IPR005829">
    <property type="entry name" value="Sugar_transporter_CS"/>
</dbReference>
<keyword evidence="7" id="KW-0206">Cytoskeleton</keyword>
<evidence type="ECO:0000313" key="12">
    <source>
        <dbReference type="Proteomes" id="UP000237271"/>
    </source>
</evidence>
<comment type="similarity">
    <text evidence="9">Belongs to the actin family.</text>
</comment>
<dbReference type="GO" id="GO:0005856">
    <property type="term" value="C:cytoskeleton"/>
    <property type="evidence" value="ECO:0007669"/>
    <property type="project" value="UniProtKB-SubCell"/>
</dbReference>
<evidence type="ECO:0000256" key="6">
    <source>
        <dbReference type="ARBA" id="ARBA00023136"/>
    </source>
</evidence>
<dbReference type="FunFam" id="3.30.420.40:FF:000050">
    <property type="entry name" value="Actin, alpha skeletal muscle"/>
    <property type="match status" value="1"/>
</dbReference>
<reference evidence="11 12" key="1">
    <citation type="journal article" date="2017" name="Genome Biol. Evol.">
        <title>Phytophthora megakarya and P. palmivora, closely related causal agents of cacao black pod rot, underwent increases in genome sizes and gene numbers by different mechanisms.</title>
        <authorList>
            <person name="Ali S.S."/>
            <person name="Shao J."/>
            <person name="Lary D.J."/>
            <person name="Kronmiller B."/>
            <person name="Shen D."/>
            <person name="Strem M.D."/>
            <person name="Amoako-Attah I."/>
            <person name="Akrofi A.Y."/>
            <person name="Begoude B.A."/>
            <person name="Ten Hoopen G.M."/>
            <person name="Coulibaly K."/>
            <person name="Kebe B.I."/>
            <person name="Melnick R.L."/>
            <person name="Guiltinan M.J."/>
            <person name="Tyler B.M."/>
            <person name="Meinhardt L.W."/>
            <person name="Bailey B.A."/>
        </authorList>
    </citation>
    <scope>NUCLEOTIDE SEQUENCE [LARGE SCALE GENOMIC DNA]</scope>
    <source>
        <strain evidence="12">sbr112.9</strain>
    </source>
</reference>
<gene>
    <name evidence="11" type="ORF">PHPALM_320</name>
</gene>
<evidence type="ECO:0000256" key="8">
    <source>
        <dbReference type="ARBA" id="ARBA00049360"/>
    </source>
</evidence>
<dbReference type="InterPro" id="IPR043129">
    <property type="entry name" value="ATPase_NBD"/>
</dbReference>
<dbReference type="PANTHER" id="PTHR11937">
    <property type="entry name" value="ACTIN"/>
    <property type="match status" value="1"/>
</dbReference>
<comment type="catalytic activity">
    <reaction evidence="8">
        <text>ATP + H2O = ADP + phosphate + H(+)</text>
        <dbReference type="Rhea" id="RHEA:13065"/>
        <dbReference type="ChEBI" id="CHEBI:15377"/>
        <dbReference type="ChEBI" id="CHEBI:15378"/>
        <dbReference type="ChEBI" id="CHEBI:30616"/>
        <dbReference type="ChEBI" id="CHEBI:43474"/>
        <dbReference type="ChEBI" id="CHEBI:456216"/>
    </reaction>
</comment>
<dbReference type="EMBL" id="NCKW01000033">
    <property type="protein sequence ID" value="POM81672.1"/>
    <property type="molecule type" value="Genomic_DNA"/>
</dbReference>
<comment type="subcellular location">
    <subcellularLocation>
        <location evidence="2">Cytoplasm</location>
        <location evidence="2">Cytoskeleton</location>
    </subcellularLocation>
    <subcellularLocation>
        <location evidence="1">Membrane</location>
        <topology evidence="1">Multi-pass membrane protein</topology>
    </subcellularLocation>
</comment>
<dbReference type="Pfam" id="PF00083">
    <property type="entry name" value="Sugar_tr"/>
    <property type="match status" value="1"/>
</dbReference>
<keyword evidence="3 10" id="KW-0812">Transmembrane</keyword>
<dbReference type="GO" id="GO:0016020">
    <property type="term" value="C:membrane"/>
    <property type="evidence" value="ECO:0007669"/>
    <property type="project" value="UniProtKB-SubCell"/>
</dbReference>
<evidence type="ECO:0000256" key="7">
    <source>
        <dbReference type="ARBA" id="ARBA00023212"/>
    </source>
</evidence>
<dbReference type="SUPFAM" id="SSF103473">
    <property type="entry name" value="MFS general substrate transporter"/>
    <property type="match status" value="1"/>
</dbReference>
<dbReference type="GO" id="GO:0016787">
    <property type="term" value="F:hydrolase activity"/>
    <property type="evidence" value="ECO:0007669"/>
    <property type="project" value="UniProtKB-KW"/>
</dbReference>
<organism evidence="11 12">
    <name type="scientific">Phytophthora palmivora</name>
    <dbReference type="NCBI Taxonomy" id="4796"/>
    <lineage>
        <taxon>Eukaryota</taxon>
        <taxon>Sar</taxon>
        <taxon>Stramenopiles</taxon>
        <taxon>Oomycota</taxon>
        <taxon>Peronosporomycetes</taxon>
        <taxon>Peronosporales</taxon>
        <taxon>Peronosporaceae</taxon>
        <taxon>Phytophthora</taxon>
    </lineage>
</organism>
<dbReference type="PROSITE" id="PS00217">
    <property type="entry name" value="SUGAR_TRANSPORT_2"/>
    <property type="match status" value="1"/>
</dbReference>
<dbReference type="FunFam" id="3.90.640.10:FF:000001">
    <property type="entry name" value="Actin, muscle"/>
    <property type="match status" value="1"/>
</dbReference>
<dbReference type="Proteomes" id="UP000237271">
    <property type="component" value="Unassembled WGS sequence"/>
</dbReference>
<dbReference type="InterPro" id="IPR004000">
    <property type="entry name" value="Actin"/>
</dbReference>
<dbReference type="OrthoDB" id="96739at2759"/>
<evidence type="ECO:0000256" key="4">
    <source>
        <dbReference type="ARBA" id="ARBA00022801"/>
    </source>
</evidence>
<evidence type="ECO:0000256" key="3">
    <source>
        <dbReference type="ARBA" id="ARBA00022692"/>
    </source>
</evidence>
<evidence type="ECO:0000256" key="5">
    <source>
        <dbReference type="ARBA" id="ARBA00022989"/>
    </source>
</evidence>
<dbReference type="SMART" id="SM00268">
    <property type="entry name" value="ACTIN"/>
    <property type="match status" value="1"/>
</dbReference>
<name>A0A2P4YV49_9STRA</name>
<keyword evidence="12" id="KW-1185">Reference proteome</keyword>
<accession>A0A2P4YV49</accession>
<proteinExistence type="inferred from homology"/>
<dbReference type="Gene3D" id="1.20.1250.20">
    <property type="entry name" value="MFS general substrate transporter like domains"/>
    <property type="match status" value="1"/>
</dbReference>
<keyword evidence="7" id="KW-0963">Cytoplasm</keyword>
<keyword evidence="4" id="KW-0378">Hydrolase</keyword>
<evidence type="ECO:0000256" key="10">
    <source>
        <dbReference type="SAM" id="Phobius"/>
    </source>
</evidence>
<dbReference type="SUPFAM" id="SSF53067">
    <property type="entry name" value="Actin-like ATPase domain"/>
    <property type="match status" value="2"/>
</dbReference>
<dbReference type="GO" id="GO:0022857">
    <property type="term" value="F:transmembrane transporter activity"/>
    <property type="evidence" value="ECO:0007669"/>
    <property type="project" value="InterPro"/>
</dbReference>
<dbReference type="AlphaFoldDB" id="A0A2P4YV49"/>
<feature type="transmembrane region" description="Helical" evidence="10">
    <location>
        <begin position="133"/>
        <end position="156"/>
    </location>
</feature>
<dbReference type="InterPro" id="IPR005828">
    <property type="entry name" value="MFS_sugar_transport-like"/>
</dbReference>
<dbReference type="Gene3D" id="3.30.420.40">
    <property type="match status" value="3"/>
</dbReference>
<keyword evidence="6 10" id="KW-0472">Membrane</keyword>
<comment type="caution">
    <text evidence="11">The sequence shown here is derived from an EMBL/GenBank/DDBJ whole genome shotgun (WGS) entry which is preliminary data.</text>
</comment>
<sequence>MPSEAQTDPVYSEVTTPKAVDGVPLYDEVAERNIKPNWILYSSLLVALLQPFQSGWSSSQTNLSQYNDTDECNARPELPITDPTVKLKGGMISSLCCGPFSDLWGRRKLLFVNCIFMIAGAAIQTPVSNIWAFAFGRMVAGIASGTATGTLGALWYELTPPPLRNMLGMGLQISVTIGILFPAICFFFANTSTNRERMTQIMFETFNVPAMYENIQAVLSLNASGYALPHAIVRLDLAGRDLTDYMMKILTERGHSFTTTAQREIVRDIKEKLTYVAMEFDVEMEKAAQSSVLDKTYELPDGNVIVIGNERFRTPEVLFKPSMIGRECSGVHECAFQTIRVGIGDRMMKEMTKLAPAAMKVKIITPPERKYSVWIGGSILASLATFQHMWITKTEYDESGPSIVHRKCF</sequence>
<evidence type="ECO:0000256" key="2">
    <source>
        <dbReference type="ARBA" id="ARBA00004245"/>
    </source>
</evidence>
<protein>
    <submittedName>
        <fullName evidence="11">Actin-like protein</fullName>
    </submittedName>
</protein>